<evidence type="ECO:0000313" key="3">
    <source>
        <dbReference type="EMBL" id="MRW94717.1"/>
    </source>
</evidence>
<dbReference type="PANTHER" id="PTHR37828">
    <property type="entry name" value="GSR2449 PROTEIN"/>
    <property type="match status" value="1"/>
</dbReference>
<keyword evidence="4" id="KW-1185">Reference proteome</keyword>
<dbReference type="InterPro" id="IPR005545">
    <property type="entry name" value="YCII"/>
</dbReference>
<comment type="similarity">
    <text evidence="1">Belongs to the YciI family.</text>
</comment>
<organism evidence="3 4">
    <name type="scientific">Duganella guangzhouensis</name>
    <dbReference type="NCBI Taxonomy" id="2666084"/>
    <lineage>
        <taxon>Bacteria</taxon>
        <taxon>Pseudomonadati</taxon>
        <taxon>Pseudomonadota</taxon>
        <taxon>Betaproteobacteria</taxon>
        <taxon>Burkholderiales</taxon>
        <taxon>Oxalobacteraceae</taxon>
        <taxon>Telluria group</taxon>
        <taxon>Duganella</taxon>
    </lineage>
</organism>
<dbReference type="InterPro" id="IPR011008">
    <property type="entry name" value="Dimeric_a/b-barrel"/>
</dbReference>
<dbReference type="EMBL" id="WKJK01000034">
    <property type="protein sequence ID" value="MRW94717.1"/>
    <property type="molecule type" value="Genomic_DNA"/>
</dbReference>
<evidence type="ECO:0000259" key="2">
    <source>
        <dbReference type="Pfam" id="PF03795"/>
    </source>
</evidence>
<evidence type="ECO:0000256" key="1">
    <source>
        <dbReference type="ARBA" id="ARBA00007689"/>
    </source>
</evidence>
<dbReference type="AlphaFoldDB" id="A0A6I2LC43"/>
<dbReference type="SUPFAM" id="SSF54909">
    <property type="entry name" value="Dimeric alpha+beta barrel"/>
    <property type="match status" value="1"/>
</dbReference>
<feature type="domain" description="YCII-related" evidence="2">
    <location>
        <begin position="13"/>
        <end position="75"/>
    </location>
</feature>
<dbReference type="Pfam" id="PF03795">
    <property type="entry name" value="YCII"/>
    <property type="match status" value="1"/>
</dbReference>
<proteinExistence type="inferred from homology"/>
<gene>
    <name evidence="3" type="ORF">GJ699_32615</name>
</gene>
<evidence type="ECO:0000313" key="4">
    <source>
        <dbReference type="Proteomes" id="UP000433309"/>
    </source>
</evidence>
<dbReference type="RefSeq" id="WP_154383589.1">
    <property type="nucleotide sequence ID" value="NZ_WKJK01000034.1"/>
</dbReference>
<protein>
    <recommendedName>
        <fullName evidence="2">YCII-related domain-containing protein</fullName>
    </recommendedName>
</protein>
<name>A0A6I2LC43_9BURK</name>
<dbReference type="Gene3D" id="3.30.70.1060">
    <property type="entry name" value="Dimeric alpha+beta barrel"/>
    <property type="match status" value="1"/>
</dbReference>
<sequence length="95" mass="10786">MHIVFLQFTERKSEAGKFMQGHKDWIQRGFDAGCFLLTGSLQPQTGGVILADRISREELNQLIKQDPFVEQGIVTPEIVELAPSRVDTRLDFLLN</sequence>
<reference evidence="3 4" key="1">
    <citation type="submission" date="2019-11" db="EMBL/GenBank/DDBJ databases">
        <title>Novel species isolated from a subtropical stream in China.</title>
        <authorList>
            <person name="Lu H."/>
        </authorList>
    </citation>
    <scope>NUCLEOTIDE SEQUENCE [LARGE SCALE GENOMIC DNA]</scope>
    <source>
        <strain evidence="3 4">FT80W</strain>
    </source>
</reference>
<dbReference type="PANTHER" id="PTHR37828:SF1">
    <property type="entry name" value="YCII-RELATED DOMAIN-CONTAINING PROTEIN"/>
    <property type="match status" value="1"/>
</dbReference>
<accession>A0A6I2LC43</accession>
<dbReference type="Proteomes" id="UP000433309">
    <property type="component" value="Unassembled WGS sequence"/>
</dbReference>
<comment type="caution">
    <text evidence="3">The sequence shown here is derived from an EMBL/GenBank/DDBJ whole genome shotgun (WGS) entry which is preliminary data.</text>
</comment>